<name>A0ABX3C5R6_9MYCO</name>
<sequence>MQPSSSGAAGTGADTSSGTFRLDTEKVTEFAKEAWRVSDALGAIGINTVLWSGAGACPGTRLVEGLYTHADEQHEQVTKLSESWNDFGTKVRSDVETFQAMEARSAARIENQS</sequence>
<evidence type="ECO:0000313" key="2">
    <source>
        <dbReference type="EMBL" id="OHU13893.1"/>
    </source>
</evidence>
<organism evidence="2 3">
    <name type="scientific">Mycobacteroides saopaulense</name>
    <dbReference type="NCBI Taxonomy" id="1578165"/>
    <lineage>
        <taxon>Bacteria</taxon>
        <taxon>Bacillati</taxon>
        <taxon>Actinomycetota</taxon>
        <taxon>Actinomycetes</taxon>
        <taxon>Mycobacteriales</taxon>
        <taxon>Mycobacteriaceae</taxon>
        <taxon>Mycobacteroides</taxon>
    </lineage>
</organism>
<dbReference type="Proteomes" id="UP000179621">
    <property type="component" value="Unassembled WGS sequence"/>
</dbReference>
<gene>
    <name evidence="2" type="ORF">BKG73_04290</name>
</gene>
<evidence type="ECO:0000313" key="3">
    <source>
        <dbReference type="Proteomes" id="UP000179621"/>
    </source>
</evidence>
<evidence type="ECO:0000256" key="1">
    <source>
        <dbReference type="SAM" id="MobiDB-lite"/>
    </source>
</evidence>
<dbReference type="EMBL" id="MLIH01000002">
    <property type="protein sequence ID" value="OHU13893.1"/>
    <property type="molecule type" value="Genomic_DNA"/>
</dbReference>
<protein>
    <recommendedName>
        <fullName evidence="4">ESX-1 secretion-associated protein</fullName>
    </recommendedName>
</protein>
<proteinExistence type="predicted"/>
<feature type="region of interest" description="Disordered" evidence="1">
    <location>
        <begin position="1"/>
        <end position="22"/>
    </location>
</feature>
<feature type="compositionally biased region" description="Low complexity" evidence="1">
    <location>
        <begin position="1"/>
        <end position="19"/>
    </location>
</feature>
<keyword evidence="3" id="KW-1185">Reference proteome</keyword>
<reference evidence="2 3" key="1">
    <citation type="submission" date="2016-10" db="EMBL/GenBank/DDBJ databases">
        <title>Evaluation of Human, Animal and Environmental Mycobacterium chelonae Isolates by Core Genome Phylogenomic Analysis, Targeted Gene Comparison, and Anti-microbial Susceptibility Patterns: A Tale of Mistaken Identities.</title>
        <authorList>
            <person name="Fogelson S.B."/>
            <person name="Camus A.C."/>
            <person name="Lorenz W."/>
            <person name="Vasireddy R."/>
            <person name="Vasireddy S."/>
            <person name="Smith T."/>
            <person name="Brown-Elliott B.A."/>
            <person name="Wallace R.J.Jr."/>
            <person name="Hasan N.A."/>
            <person name="Reischl U."/>
            <person name="Sanchez S."/>
        </authorList>
    </citation>
    <scope>NUCLEOTIDE SEQUENCE [LARGE SCALE GENOMIC DNA]</scope>
    <source>
        <strain evidence="2 3">8528</strain>
    </source>
</reference>
<evidence type="ECO:0008006" key="4">
    <source>
        <dbReference type="Google" id="ProtNLM"/>
    </source>
</evidence>
<accession>A0ABX3C5R6</accession>
<comment type="caution">
    <text evidence="2">The sequence shown here is derived from an EMBL/GenBank/DDBJ whole genome shotgun (WGS) entry which is preliminary data.</text>
</comment>